<comment type="caution">
    <text evidence="1">The sequence shown here is derived from an EMBL/GenBank/DDBJ whole genome shotgun (WGS) entry which is preliminary data.</text>
</comment>
<evidence type="ECO:0000313" key="2">
    <source>
        <dbReference type="Proteomes" id="UP001215598"/>
    </source>
</evidence>
<name>A0AAD7H8D7_9AGAR</name>
<keyword evidence="2" id="KW-1185">Reference proteome</keyword>
<organism evidence="1 2">
    <name type="scientific">Mycena metata</name>
    <dbReference type="NCBI Taxonomy" id="1033252"/>
    <lineage>
        <taxon>Eukaryota</taxon>
        <taxon>Fungi</taxon>
        <taxon>Dikarya</taxon>
        <taxon>Basidiomycota</taxon>
        <taxon>Agaricomycotina</taxon>
        <taxon>Agaricomycetes</taxon>
        <taxon>Agaricomycetidae</taxon>
        <taxon>Agaricales</taxon>
        <taxon>Marasmiineae</taxon>
        <taxon>Mycenaceae</taxon>
        <taxon>Mycena</taxon>
    </lineage>
</organism>
<dbReference type="EMBL" id="JARKIB010000316">
    <property type="protein sequence ID" value="KAJ7714987.1"/>
    <property type="molecule type" value="Genomic_DNA"/>
</dbReference>
<reference evidence="1" key="1">
    <citation type="submission" date="2023-03" db="EMBL/GenBank/DDBJ databases">
        <title>Massive genome expansion in bonnet fungi (Mycena s.s.) driven by repeated elements and novel gene families across ecological guilds.</title>
        <authorList>
            <consortium name="Lawrence Berkeley National Laboratory"/>
            <person name="Harder C.B."/>
            <person name="Miyauchi S."/>
            <person name="Viragh M."/>
            <person name="Kuo A."/>
            <person name="Thoen E."/>
            <person name="Andreopoulos B."/>
            <person name="Lu D."/>
            <person name="Skrede I."/>
            <person name="Drula E."/>
            <person name="Henrissat B."/>
            <person name="Morin E."/>
            <person name="Kohler A."/>
            <person name="Barry K."/>
            <person name="LaButti K."/>
            <person name="Morin E."/>
            <person name="Salamov A."/>
            <person name="Lipzen A."/>
            <person name="Mereny Z."/>
            <person name="Hegedus B."/>
            <person name="Baldrian P."/>
            <person name="Stursova M."/>
            <person name="Weitz H."/>
            <person name="Taylor A."/>
            <person name="Grigoriev I.V."/>
            <person name="Nagy L.G."/>
            <person name="Martin F."/>
            <person name="Kauserud H."/>
        </authorList>
    </citation>
    <scope>NUCLEOTIDE SEQUENCE</scope>
    <source>
        <strain evidence="1">CBHHK182m</strain>
    </source>
</reference>
<dbReference type="AlphaFoldDB" id="A0AAD7H8D7"/>
<sequence length="154" mass="16933">MGFDIDDAAVIDMARGWPQIEDIEVMTPTYHGQGPVPRVTLAALLAFAQYCPRLAKLRIVLDASVVSVPRAYVCTPQSTLVWLDVGYSRVLAAPPVAHFLSVLFPQLSDLPTDHNGERYPGADGMHLEYSQAFHPIWKEVETLLCGGEASIKEL</sequence>
<protein>
    <submittedName>
        <fullName evidence="1">Uncharacterized protein</fullName>
    </submittedName>
</protein>
<proteinExistence type="predicted"/>
<evidence type="ECO:0000313" key="1">
    <source>
        <dbReference type="EMBL" id="KAJ7714987.1"/>
    </source>
</evidence>
<dbReference type="Proteomes" id="UP001215598">
    <property type="component" value="Unassembled WGS sequence"/>
</dbReference>
<gene>
    <name evidence="1" type="ORF">B0H16DRAFT_1742315</name>
</gene>
<accession>A0AAD7H8D7</accession>